<sequence length="100" mass="11198">MTLTFLVGCPLSVILLCGMVLGNSESRFSGILSTIQDSGFSGNNSALLHPLSPRMMKVKRPCLREETPSHRCRDDCDCYPQRYCTWHQYCHDRGLPPPPG</sequence>
<feature type="chain" id="PRO_5046570296" evidence="1">
    <location>
        <begin position="23"/>
        <end position="100"/>
    </location>
</feature>
<dbReference type="EMBL" id="CAXLJM020000021">
    <property type="protein sequence ID" value="CAL8087530.1"/>
    <property type="molecule type" value="Genomic_DNA"/>
</dbReference>
<keyword evidence="3" id="KW-1185">Reference proteome</keyword>
<feature type="signal peptide" evidence="1">
    <location>
        <begin position="1"/>
        <end position="22"/>
    </location>
</feature>
<accession>A0ABP1Q369</accession>
<comment type="caution">
    <text evidence="2">The sequence shown here is derived from an EMBL/GenBank/DDBJ whole genome shotgun (WGS) entry which is preliminary data.</text>
</comment>
<evidence type="ECO:0000256" key="1">
    <source>
        <dbReference type="SAM" id="SignalP"/>
    </source>
</evidence>
<protein>
    <submittedName>
        <fullName evidence="2">Uncharacterized protein</fullName>
    </submittedName>
</protein>
<evidence type="ECO:0000313" key="3">
    <source>
        <dbReference type="Proteomes" id="UP001642540"/>
    </source>
</evidence>
<keyword evidence="1" id="KW-0732">Signal</keyword>
<organism evidence="2 3">
    <name type="scientific">Orchesella dallaii</name>
    <dbReference type="NCBI Taxonomy" id="48710"/>
    <lineage>
        <taxon>Eukaryota</taxon>
        <taxon>Metazoa</taxon>
        <taxon>Ecdysozoa</taxon>
        <taxon>Arthropoda</taxon>
        <taxon>Hexapoda</taxon>
        <taxon>Collembola</taxon>
        <taxon>Entomobryomorpha</taxon>
        <taxon>Entomobryoidea</taxon>
        <taxon>Orchesellidae</taxon>
        <taxon>Orchesellinae</taxon>
        <taxon>Orchesella</taxon>
    </lineage>
</organism>
<evidence type="ECO:0000313" key="2">
    <source>
        <dbReference type="EMBL" id="CAL8087530.1"/>
    </source>
</evidence>
<reference evidence="2 3" key="1">
    <citation type="submission" date="2024-08" db="EMBL/GenBank/DDBJ databases">
        <authorList>
            <person name="Cucini C."/>
            <person name="Frati F."/>
        </authorList>
    </citation>
    <scope>NUCLEOTIDE SEQUENCE [LARGE SCALE GENOMIC DNA]</scope>
</reference>
<dbReference type="Proteomes" id="UP001642540">
    <property type="component" value="Unassembled WGS sequence"/>
</dbReference>
<proteinExistence type="predicted"/>
<gene>
    <name evidence="2" type="ORF">ODALV1_LOCUS6773</name>
</gene>
<name>A0ABP1Q369_9HEXA</name>